<dbReference type="InterPro" id="IPR018497">
    <property type="entry name" value="Peptidase_M13_C"/>
</dbReference>
<keyword evidence="11" id="KW-1185">Reference proteome</keyword>
<keyword evidence="8" id="KW-0482">Metalloprotease</keyword>
<keyword evidence="4" id="KW-0645">Protease</keyword>
<evidence type="ECO:0000256" key="5">
    <source>
        <dbReference type="ARBA" id="ARBA00022723"/>
    </source>
</evidence>
<evidence type="ECO:0000313" key="11">
    <source>
        <dbReference type="Proteomes" id="UP000192223"/>
    </source>
</evidence>
<accession>A0A7F5R8N0</accession>
<reference evidence="12" key="1">
    <citation type="submission" date="2025-08" db="UniProtKB">
        <authorList>
            <consortium name="RefSeq"/>
        </authorList>
    </citation>
    <scope>IDENTIFICATION</scope>
    <source>
        <tissue evidence="12">Entire body</tissue>
    </source>
</reference>
<dbReference type="GO" id="GO:0004222">
    <property type="term" value="F:metalloendopeptidase activity"/>
    <property type="evidence" value="ECO:0007669"/>
    <property type="project" value="InterPro"/>
</dbReference>
<dbReference type="PRINTS" id="PR00786">
    <property type="entry name" value="NEPRILYSIN"/>
</dbReference>
<dbReference type="Gene3D" id="1.10.1380.10">
    <property type="entry name" value="Neutral endopeptidase , domain2"/>
    <property type="match status" value="1"/>
</dbReference>
<comment type="subcellular location">
    <subcellularLocation>
        <location evidence="2">Cell membrane</location>
        <topology evidence="2">Single-pass type II membrane protein</topology>
    </subcellularLocation>
</comment>
<evidence type="ECO:0000313" key="12">
    <source>
        <dbReference type="RefSeq" id="XP_025832316.1"/>
    </source>
</evidence>
<keyword evidence="7" id="KW-0862">Zinc</keyword>
<dbReference type="RefSeq" id="XP_025832316.1">
    <property type="nucleotide sequence ID" value="XM_025976531.1"/>
</dbReference>
<dbReference type="Proteomes" id="UP000192223">
    <property type="component" value="Unplaced"/>
</dbReference>
<dbReference type="Gene3D" id="3.40.390.10">
    <property type="entry name" value="Collagenase (Catalytic Domain)"/>
    <property type="match status" value="1"/>
</dbReference>
<dbReference type="CDD" id="cd08662">
    <property type="entry name" value="M13"/>
    <property type="match status" value="1"/>
</dbReference>
<sequence length="675" mass="80083">MECTEMFITLPHKTSICLTEECRNVGYNIFSSLNSSNNPCTNFYEFTCGNWKINNQVPFSDSEPFWNQWIRNEFIMREQIDMIITKYQSKNSNFVKINKLYKSCLNRDDNESSYLKEARILINKLGGWKKLSNAATTGKKQQYSWLLKVAEVTRLFGVHPLIKMHVAIDLQDTSKYILKFDPGELSLPLWILENPLRYLEHINAYHNWIYKTMSLILPNVEEKSLQIQALYLIQFEIEIARLNKIKQKFVRLPLKKMYKRMPTNDWNKIVKILFRNTKADIHPTTVVQIGKLEYFEKLEDALKYTESQIIHNYIIWTVLRDLARDITKETRHLNFLINSSIFKTKVDISTTRECVDLVSSHFDSILLPVYVTEYSLQKDIEDVKNISEQIRKQFIKNLEQNSWLHFSTKLEAVEKLKNMKFSFGYYPEGLNDSTLERYYGELNITENYFLNVIKLKSFRIQKMLEKLNQQVDDIAVPERAVQTNAYYNVLQNSVIIPLGLMEPPFYYRNASRAINFGALGSLIGHEMSHSLDWNGRRFDSNNQMTNWWNQKDYLNYEFHEECFRKFYNVSDSDWRISANENIADFVGVFTSYQAYQESKESNEDVIPFLENYTNEQLFFIGYSQVWCETIEDQNFMYNDEHLPVNIRVESVLQNLNWFQTNFNCMKNHIPKCTIW</sequence>
<gene>
    <name evidence="12" type="primary">LOC108740491</name>
</gene>
<dbReference type="Pfam" id="PF05649">
    <property type="entry name" value="Peptidase_M13_N"/>
    <property type="match status" value="1"/>
</dbReference>
<dbReference type="PROSITE" id="PS51885">
    <property type="entry name" value="NEPRILYSIN"/>
    <property type="match status" value="1"/>
</dbReference>
<dbReference type="AlphaFoldDB" id="A0A7F5R8N0"/>
<keyword evidence="5" id="KW-0479">Metal-binding</keyword>
<dbReference type="InterPro" id="IPR042089">
    <property type="entry name" value="Peptidase_M13_dom_2"/>
</dbReference>
<organism evidence="11 12">
    <name type="scientific">Agrilus planipennis</name>
    <name type="common">Emerald ash borer</name>
    <name type="synonym">Agrilus marcopoli</name>
    <dbReference type="NCBI Taxonomy" id="224129"/>
    <lineage>
        <taxon>Eukaryota</taxon>
        <taxon>Metazoa</taxon>
        <taxon>Ecdysozoa</taxon>
        <taxon>Arthropoda</taxon>
        <taxon>Hexapoda</taxon>
        <taxon>Insecta</taxon>
        <taxon>Pterygota</taxon>
        <taxon>Neoptera</taxon>
        <taxon>Endopterygota</taxon>
        <taxon>Coleoptera</taxon>
        <taxon>Polyphaga</taxon>
        <taxon>Elateriformia</taxon>
        <taxon>Buprestoidea</taxon>
        <taxon>Buprestidae</taxon>
        <taxon>Agrilinae</taxon>
        <taxon>Agrilus</taxon>
    </lineage>
</organism>
<evidence type="ECO:0000259" key="9">
    <source>
        <dbReference type="Pfam" id="PF01431"/>
    </source>
</evidence>
<feature type="domain" description="Peptidase M13 N-terminal" evidence="10">
    <location>
        <begin position="39"/>
        <end position="425"/>
    </location>
</feature>
<evidence type="ECO:0000256" key="2">
    <source>
        <dbReference type="ARBA" id="ARBA00004401"/>
    </source>
</evidence>
<dbReference type="InParanoid" id="A0A7F5R8N0"/>
<name>A0A7F5R8N0_AGRPL</name>
<comment type="cofactor">
    <cofactor evidence="1">
        <name>Zn(2+)</name>
        <dbReference type="ChEBI" id="CHEBI:29105"/>
    </cofactor>
</comment>
<evidence type="ECO:0000256" key="8">
    <source>
        <dbReference type="ARBA" id="ARBA00023049"/>
    </source>
</evidence>
<dbReference type="PANTHER" id="PTHR11733">
    <property type="entry name" value="ZINC METALLOPROTEASE FAMILY M13 NEPRILYSIN-RELATED"/>
    <property type="match status" value="1"/>
</dbReference>
<dbReference type="OrthoDB" id="6475849at2759"/>
<dbReference type="SUPFAM" id="SSF55486">
    <property type="entry name" value="Metalloproteases ('zincins'), catalytic domain"/>
    <property type="match status" value="1"/>
</dbReference>
<dbReference type="InterPro" id="IPR008753">
    <property type="entry name" value="Peptidase_M13_N"/>
</dbReference>
<keyword evidence="6" id="KW-0378">Hydrolase</keyword>
<feature type="domain" description="Peptidase M13 C-terminal" evidence="9">
    <location>
        <begin position="484"/>
        <end position="666"/>
    </location>
</feature>
<evidence type="ECO:0000256" key="4">
    <source>
        <dbReference type="ARBA" id="ARBA00022670"/>
    </source>
</evidence>
<dbReference type="GeneID" id="108740491"/>
<evidence type="ECO:0000256" key="3">
    <source>
        <dbReference type="ARBA" id="ARBA00007357"/>
    </source>
</evidence>
<evidence type="ECO:0000259" key="10">
    <source>
        <dbReference type="Pfam" id="PF05649"/>
    </source>
</evidence>
<dbReference type="GO" id="GO:0016485">
    <property type="term" value="P:protein processing"/>
    <property type="evidence" value="ECO:0007669"/>
    <property type="project" value="TreeGrafter"/>
</dbReference>
<evidence type="ECO:0000256" key="6">
    <source>
        <dbReference type="ARBA" id="ARBA00022801"/>
    </source>
</evidence>
<evidence type="ECO:0000256" key="7">
    <source>
        <dbReference type="ARBA" id="ARBA00022833"/>
    </source>
</evidence>
<dbReference type="PANTHER" id="PTHR11733:SF224">
    <property type="entry name" value="NEPRILYSIN-2"/>
    <property type="match status" value="1"/>
</dbReference>
<dbReference type="KEGG" id="apln:108740491"/>
<dbReference type="Pfam" id="PF01431">
    <property type="entry name" value="Peptidase_M13"/>
    <property type="match status" value="1"/>
</dbReference>
<dbReference type="InterPro" id="IPR024079">
    <property type="entry name" value="MetalloPept_cat_dom_sf"/>
</dbReference>
<dbReference type="GO" id="GO:0046872">
    <property type="term" value="F:metal ion binding"/>
    <property type="evidence" value="ECO:0007669"/>
    <property type="project" value="UniProtKB-KW"/>
</dbReference>
<dbReference type="InterPro" id="IPR000718">
    <property type="entry name" value="Peptidase_M13"/>
</dbReference>
<comment type="similarity">
    <text evidence="3">Belongs to the peptidase M13 family.</text>
</comment>
<evidence type="ECO:0000256" key="1">
    <source>
        <dbReference type="ARBA" id="ARBA00001947"/>
    </source>
</evidence>
<dbReference type="GO" id="GO:0005886">
    <property type="term" value="C:plasma membrane"/>
    <property type="evidence" value="ECO:0007669"/>
    <property type="project" value="UniProtKB-SubCell"/>
</dbReference>
<protein>
    <submittedName>
        <fullName evidence="12">Neprilysin-like</fullName>
    </submittedName>
</protein>
<proteinExistence type="inferred from homology"/>